<evidence type="ECO:0000256" key="6">
    <source>
        <dbReference type="NCBIfam" id="TIGR00152"/>
    </source>
</evidence>
<keyword evidence="5 7" id="KW-0418">Kinase</keyword>
<protein>
    <recommendedName>
        <fullName evidence="5 6">Dephospho-CoA kinase</fullName>
        <ecNumber evidence="5 6">2.7.1.24</ecNumber>
    </recommendedName>
    <alternativeName>
        <fullName evidence="5">Dephosphocoenzyme A kinase</fullName>
    </alternativeName>
</protein>
<keyword evidence="4 5" id="KW-0173">Coenzyme A biosynthesis</keyword>
<dbReference type="GO" id="GO:0004140">
    <property type="term" value="F:dephospho-CoA kinase activity"/>
    <property type="evidence" value="ECO:0007669"/>
    <property type="project" value="UniProtKB-UniRule"/>
</dbReference>
<comment type="subcellular location">
    <subcellularLocation>
        <location evidence="5">Cytoplasm</location>
    </subcellularLocation>
</comment>
<dbReference type="EMBL" id="JACHCA010000003">
    <property type="protein sequence ID" value="MBB6127102.1"/>
    <property type="molecule type" value="Genomic_DNA"/>
</dbReference>
<dbReference type="Gene3D" id="3.40.50.300">
    <property type="entry name" value="P-loop containing nucleotide triphosphate hydrolases"/>
    <property type="match status" value="1"/>
</dbReference>
<evidence type="ECO:0000256" key="3">
    <source>
        <dbReference type="ARBA" id="ARBA00022840"/>
    </source>
</evidence>
<dbReference type="HAMAP" id="MF_00376">
    <property type="entry name" value="Dephospho_CoA_kinase"/>
    <property type="match status" value="1"/>
</dbReference>
<gene>
    <name evidence="5" type="primary">coaE</name>
    <name evidence="7" type="ORF">HDF22_001208</name>
</gene>
<keyword evidence="5" id="KW-0963">Cytoplasm</keyword>
<keyword evidence="5 7" id="KW-0808">Transferase</keyword>
<sequence>MLKIGLTGNIGSGKTTVAKVFELLGIPVFYADDEAKKVMVTDTILIDALKQTFGPASYFDDGSLNRKHIAGIVFNNEAELKKLNALVHPATFRAFDNWVSNIHSAPYVIKEAALLFESDSYKMCDRSLLVSAPLKNRIARVIQRDHISRTEVESREARQFTEEKKKELANDVIVNDDRQLVIPQVLALHQQYLALAADKESGIKSQESSK</sequence>
<comment type="pathway">
    <text evidence="5">Cofactor biosynthesis; coenzyme A biosynthesis; CoA from (R)-pantothenate: step 5/5.</text>
</comment>
<dbReference type="InterPro" id="IPR001977">
    <property type="entry name" value="Depp_CoAkinase"/>
</dbReference>
<accession>A0A841J9S5</accession>
<evidence type="ECO:0000313" key="8">
    <source>
        <dbReference type="Proteomes" id="UP000548326"/>
    </source>
</evidence>
<proteinExistence type="inferred from homology"/>
<comment type="caution">
    <text evidence="7">The sequence shown here is derived from an EMBL/GenBank/DDBJ whole genome shotgun (WGS) entry which is preliminary data.</text>
</comment>
<comment type="catalytic activity">
    <reaction evidence="5">
        <text>3'-dephospho-CoA + ATP = ADP + CoA + H(+)</text>
        <dbReference type="Rhea" id="RHEA:18245"/>
        <dbReference type="ChEBI" id="CHEBI:15378"/>
        <dbReference type="ChEBI" id="CHEBI:30616"/>
        <dbReference type="ChEBI" id="CHEBI:57287"/>
        <dbReference type="ChEBI" id="CHEBI:57328"/>
        <dbReference type="ChEBI" id="CHEBI:456216"/>
        <dbReference type="EC" id="2.7.1.24"/>
    </reaction>
</comment>
<keyword evidence="2 5" id="KW-0547">Nucleotide-binding</keyword>
<dbReference type="GO" id="GO:0005737">
    <property type="term" value="C:cytoplasm"/>
    <property type="evidence" value="ECO:0007669"/>
    <property type="project" value="UniProtKB-SubCell"/>
</dbReference>
<dbReference type="SUPFAM" id="SSF52540">
    <property type="entry name" value="P-loop containing nucleoside triphosphate hydrolases"/>
    <property type="match status" value="1"/>
</dbReference>
<dbReference type="AlphaFoldDB" id="A0A841J9S5"/>
<dbReference type="GO" id="GO:0015937">
    <property type="term" value="P:coenzyme A biosynthetic process"/>
    <property type="evidence" value="ECO:0007669"/>
    <property type="project" value="UniProtKB-UniRule"/>
</dbReference>
<dbReference type="PANTHER" id="PTHR10695:SF46">
    <property type="entry name" value="BIFUNCTIONAL COENZYME A SYNTHASE-RELATED"/>
    <property type="match status" value="1"/>
</dbReference>
<dbReference type="PROSITE" id="PS51219">
    <property type="entry name" value="DPCK"/>
    <property type="match status" value="1"/>
</dbReference>
<dbReference type="NCBIfam" id="TIGR00152">
    <property type="entry name" value="dephospho-CoA kinase"/>
    <property type="match status" value="1"/>
</dbReference>
<dbReference type="EC" id="2.7.1.24" evidence="5 6"/>
<comment type="similarity">
    <text evidence="1 5">Belongs to the CoaE family.</text>
</comment>
<dbReference type="Proteomes" id="UP000548326">
    <property type="component" value="Unassembled WGS sequence"/>
</dbReference>
<reference evidence="7 8" key="1">
    <citation type="submission" date="2020-08" db="EMBL/GenBank/DDBJ databases">
        <title>Genomic Encyclopedia of Type Strains, Phase IV (KMG-V): Genome sequencing to study the core and pangenomes of soil and plant-associated prokaryotes.</title>
        <authorList>
            <person name="Whitman W."/>
        </authorList>
    </citation>
    <scope>NUCLEOTIDE SEQUENCE [LARGE SCALE GENOMIC DNA]</scope>
    <source>
        <strain evidence="7 8">MP601</strain>
    </source>
</reference>
<keyword evidence="3 5" id="KW-0067">ATP-binding</keyword>
<organism evidence="7 8">
    <name type="scientific">Mucilaginibacter lappiensis</name>
    <dbReference type="NCBI Taxonomy" id="354630"/>
    <lineage>
        <taxon>Bacteria</taxon>
        <taxon>Pseudomonadati</taxon>
        <taxon>Bacteroidota</taxon>
        <taxon>Sphingobacteriia</taxon>
        <taxon>Sphingobacteriales</taxon>
        <taxon>Sphingobacteriaceae</taxon>
        <taxon>Mucilaginibacter</taxon>
    </lineage>
</organism>
<evidence type="ECO:0000313" key="7">
    <source>
        <dbReference type="EMBL" id="MBB6127102.1"/>
    </source>
</evidence>
<evidence type="ECO:0000256" key="5">
    <source>
        <dbReference type="HAMAP-Rule" id="MF_00376"/>
    </source>
</evidence>
<evidence type="ECO:0000256" key="1">
    <source>
        <dbReference type="ARBA" id="ARBA00009018"/>
    </source>
</evidence>
<name>A0A841J9S5_9SPHI</name>
<dbReference type="RefSeq" id="WP_183586316.1">
    <property type="nucleotide sequence ID" value="NZ_JACHCA010000003.1"/>
</dbReference>
<dbReference type="Pfam" id="PF01121">
    <property type="entry name" value="CoaE"/>
    <property type="match status" value="1"/>
</dbReference>
<dbReference type="PANTHER" id="PTHR10695">
    <property type="entry name" value="DEPHOSPHO-COA KINASE-RELATED"/>
    <property type="match status" value="1"/>
</dbReference>
<evidence type="ECO:0000256" key="4">
    <source>
        <dbReference type="ARBA" id="ARBA00022993"/>
    </source>
</evidence>
<comment type="function">
    <text evidence="5">Catalyzes the phosphorylation of the 3'-hydroxyl group of dephosphocoenzyme A to form coenzyme A.</text>
</comment>
<feature type="binding site" evidence="5">
    <location>
        <begin position="11"/>
        <end position="16"/>
    </location>
    <ligand>
        <name>ATP</name>
        <dbReference type="ChEBI" id="CHEBI:30616"/>
    </ligand>
</feature>
<dbReference type="GO" id="GO:0005524">
    <property type="term" value="F:ATP binding"/>
    <property type="evidence" value="ECO:0007669"/>
    <property type="project" value="UniProtKB-UniRule"/>
</dbReference>
<dbReference type="UniPathway" id="UPA00241">
    <property type="reaction ID" value="UER00356"/>
</dbReference>
<evidence type="ECO:0000256" key="2">
    <source>
        <dbReference type="ARBA" id="ARBA00022741"/>
    </source>
</evidence>
<dbReference type="InterPro" id="IPR027417">
    <property type="entry name" value="P-loop_NTPase"/>
</dbReference>
<dbReference type="CDD" id="cd02022">
    <property type="entry name" value="DPCK"/>
    <property type="match status" value="1"/>
</dbReference>